<name>A0A1G9F0L9_9ACTN</name>
<evidence type="ECO:0000313" key="2">
    <source>
        <dbReference type="EMBL" id="SDK81924.1"/>
    </source>
</evidence>
<proteinExistence type="predicted"/>
<accession>A0A1G9F0L9</accession>
<dbReference type="NCBIfam" id="TIGR03083">
    <property type="entry name" value="maleylpyruvate isomerase family mycothiol-dependent enzyme"/>
    <property type="match status" value="1"/>
</dbReference>
<dbReference type="Pfam" id="PF11716">
    <property type="entry name" value="MDMPI_N"/>
    <property type="match status" value="1"/>
</dbReference>
<dbReference type="STRING" id="380244.SAMN05216298_1503"/>
<dbReference type="EMBL" id="FNGF01000002">
    <property type="protein sequence ID" value="SDK81924.1"/>
    <property type="molecule type" value="Genomic_DNA"/>
</dbReference>
<dbReference type="Proteomes" id="UP000198662">
    <property type="component" value="Unassembled WGS sequence"/>
</dbReference>
<dbReference type="RefSeq" id="WP_091045497.1">
    <property type="nucleotide sequence ID" value="NZ_FNGF01000002.1"/>
</dbReference>
<evidence type="ECO:0000259" key="1">
    <source>
        <dbReference type="Pfam" id="PF11716"/>
    </source>
</evidence>
<dbReference type="InterPro" id="IPR024344">
    <property type="entry name" value="MDMPI_metal-binding"/>
</dbReference>
<dbReference type="InterPro" id="IPR034660">
    <property type="entry name" value="DinB/YfiT-like"/>
</dbReference>
<dbReference type="GO" id="GO:0046872">
    <property type="term" value="F:metal ion binding"/>
    <property type="evidence" value="ECO:0007669"/>
    <property type="project" value="InterPro"/>
</dbReference>
<reference evidence="3" key="1">
    <citation type="submission" date="2016-10" db="EMBL/GenBank/DDBJ databases">
        <authorList>
            <person name="Varghese N."/>
            <person name="Submissions S."/>
        </authorList>
    </citation>
    <scope>NUCLEOTIDE SEQUENCE [LARGE SCALE GENOMIC DNA]</scope>
    <source>
        <strain evidence="3">CGMCC 4.3147</strain>
    </source>
</reference>
<feature type="domain" description="Mycothiol-dependent maleylpyruvate isomerase metal-binding" evidence="1">
    <location>
        <begin position="18"/>
        <end position="106"/>
    </location>
</feature>
<sequence>MTHADLSRKQLWSAIFTERQALADDLDGLDPAAWTTPSLCAGLSVREVLAHLTAGASLDWGHWMAGVIKHRFDFDAQSDMQLRRRLGDSAADTLAQFKAAVASTTRPLPLKAVLGEIVVHGEDVRRPLGIRRDHPTATVTAVADYFQRTNMTVPSGKRAAGLRLEAADGPFTAGDGPLVSGRTIALVMAMTGRAAYGDELDGPGAPVLLERCASM</sequence>
<dbReference type="InterPro" id="IPR017517">
    <property type="entry name" value="Maleyloyr_isom"/>
</dbReference>
<dbReference type="AlphaFoldDB" id="A0A1G9F0L9"/>
<gene>
    <name evidence="2" type="ORF">SAMN05216298_1503</name>
</gene>
<protein>
    <submittedName>
        <fullName evidence="2">TIGR03083 family protein</fullName>
    </submittedName>
</protein>
<keyword evidence="3" id="KW-1185">Reference proteome</keyword>
<evidence type="ECO:0000313" key="3">
    <source>
        <dbReference type="Proteomes" id="UP000198662"/>
    </source>
</evidence>
<organism evidence="2 3">
    <name type="scientific">Glycomyces sambucus</name>
    <dbReference type="NCBI Taxonomy" id="380244"/>
    <lineage>
        <taxon>Bacteria</taxon>
        <taxon>Bacillati</taxon>
        <taxon>Actinomycetota</taxon>
        <taxon>Actinomycetes</taxon>
        <taxon>Glycomycetales</taxon>
        <taxon>Glycomycetaceae</taxon>
        <taxon>Glycomyces</taxon>
    </lineage>
</organism>
<dbReference type="SUPFAM" id="SSF109854">
    <property type="entry name" value="DinB/YfiT-like putative metalloenzymes"/>
    <property type="match status" value="1"/>
</dbReference>
<dbReference type="OrthoDB" id="5178565at2"/>
<dbReference type="Gene3D" id="1.20.120.450">
    <property type="entry name" value="dinb family like domain"/>
    <property type="match status" value="1"/>
</dbReference>